<name>A0A6N8UAM3_9FIRM</name>
<dbReference type="InterPro" id="IPR036822">
    <property type="entry name" value="CutC-like_dom_sf"/>
</dbReference>
<keyword evidence="4" id="KW-1185">Reference proteome</keyword>
<keyword evidence="2" id="KW-0963">Cytoplasm</keyword>
<dbReference type="RefSeq" id="WP_160625761.1">
    <property type="nucleotide sequence ID" value="NZ_WUUQ01000006.1"/>
</dbReference>
<dbReference type="InterPro" id="IPR005627">
    <property type="entry name" value="CutC-like"/>
</dbReference>
<gene>
    <name evidence="2" type="primary">cutC</name>
    <name evidence="3" type="ORF">GSF08_10655</name>
</gene>
<proteinExistence type="inferred from homology"/>
<accession>A0A6N8UAM3</accession>
<sequence length="247" mass="27692">MKEKIIEICCVNYKDCIHAEMCGADRIELCASMAAGGLTPSLGVFQMVKEHVHIPVMVMIRPRGAGFCYHDYEFEIMKRDTEIFLSNGAEGCVFGILNADKTVDLTRTEELAAIIHKYGKEAVFHRAFDECPNKEQAIQELIACGIDRILTAGGQGNADEHLDDLKRWQDTYGEQIQLQVCGSIRSHNAMSIMKQIGFDQVHSACRSFHQDASDEPAQNLGYHNAYDCVDETECRRFVDSLRKSCGC</sequence>
<dbReference type="Gene3D" id="3.20.20.380">
    <property type="entry name" value="Copper homeostasis (CutC) domain"/>
    <property type="match status" value="1"/>
</dbReference>
<protein>
    <recommendedName>
        <fullName evidence="2">PF03932 family protein CutC</fullName>
    </recommendedName>
</protein>
<comment type="subcellular location">
    <subcellularLocation>
        <location evidence="2">Cytoplasm</location>
    </subcellularLocation>
</comment>
<dbReference type="EMBL" id="WUUQ01000006">
    <property type="protein sequence ID" value="MXQ74384.1"/>
    <property type="molecule type" value="Genomic_DNA"/>
</dbReference>
<dbReference type="GO" id="GO:0005507">
    <property type="term" value="F:copper ion binding"/>
    <property type="evidence" value="ECO:0007669"/>
    <property type="project" value="TreeGrafter"/>
</dbReference>
<dbReference type="AlphaFoldDB" id="A0A6N8UAM3"/>
<evidence type="ECO:0000256" key="1">
    <source>
        <dbReference type="ARBA" id="ARBA00007768"/>
    </source>
</evidence>
<dbReference type="HAMAP" id="MF_00795">
    <property type="entry name" value="CutC"/>
    <property type="match status" value="1"/>
</dbReference>
<dbReference type="GO" id="GO:0005737">
    <property type="term" value="C:cytoplasm"/>
    <property type="evidence" value="ECO:0007669"/>
    <property type="project" value="UniProtKB-SubCell"/>
</dbReference>
<comment type="caution">
    <text evidence="2">Once thought to be involved in copper homeostasis, experiments in E.coli have shown this is not the case.</text>
</comment>
<dbReference type="PANTHER" id="PTHR12598">
    <property type="entry name" value="COPPER HOMEOSTASIS PROTEIN CUTC"/>
    <property type="match status" value="1"/>
</dbReference>
<dbReference type="SUPFAM" id="SSF110395">
    <property type="entry name" value="CutC-like"/>
    <property type="match status" value="1"/>
</dbReference>
<reference evidence="3 4" key="1">
    <citation type="submission" date="2019-12" db="EMBL/GenBank/DDBJ databases">
        <authorList>
            <person name="Yang R."/>
        </authorList>
    </citation>
    <scope>NUCLEOTIDE SEQUENCE [LARGE SCALE GENOMIC DNA]</scope>
    <source>
        <strain evidence="3 4">DONG20-135</strain>
    </source>
</reference>
<comment type="similarity">
    <text evidence="1 2">Belongs to the CutC family.</text>
</comment>
<evidence type="ECO:0000256" key="2">
    <source>
        <dbReference type="HAMAP-Rule" id="MF_00795"/>
    </source>
</evidence>
<evidence type="ECO:0000313" key="4">
    <source>
        <dbReference type="Proteomes" id="UP000434036"/>
    </source>
</evidence>
<organism evidence="3 4">
    <name type="scientific">Copranaerobaculum intestinale</name>
    <dbReference type="NCBI Taxonomy" id="2692629"/>
    <lineage>
        <taxon>Bacteria</taxon>
        <taxon>Bacillati</taxon>
        <taxon>Bacillota</taxon>
        <taxon>Erysipelotrichia</taxon>
        <taxon>Erysipelotrichales</taxon>
        <taxon>Erysipelotrichaceae</taxon>
        <taxon>Copranaerobaculum</taxon>
    </lineage>
</organism>
<dbReference type="Pfam" id="PF03932">
    <property type="entry name" value="CutC"/>
    <property type="match status" value="1"/>
</dbReference>
<evidence type="ECO:0000313" key="3">
    <source>
        <dbReference type="EMBL" id="MXQ74384.1"/>
    </source>
</evidence>
<dbReference type="PANTHER" id="PTHR12598:SF0">
    <property type="entry name" value="COPPER HOMEOSTASIS PROTEIN CUTC HOMOLOG"/>
    <property type="match status" value="1"/>
</dbReference>
<reference evidence="3 4" key="2">
    <citation type="submission" date="2020-01" db="EMBL/GenBank/DDBJ databases">
        <title>Clostridiaceae sp. nov. isolated from the gut of human by culturomics.</title>
        <authorList>
            <person name="Chang Y."/>
        </authorList>
    </citation>
    <scope>NUCLEOTIDE SEQUENCE [LARGE SCALE GENOMIC DNA]</scope>
    <source>
        <strain evidence="3 4">DONG20-135</strain>
    </source>
</reference>
<dbReference type="Proteomes" id="UP000434036">
    <property type="component" value="Unassembled WGS sequence"/>
</dbReference>
<comment type="caution">
    <text evidence="3">The sequence shown here is derived from an EMBL/GenBank/DDBJ whole genome shotgun (WGS) entry which is preliminary data.</text>
</comment>